<gene>
    <name evidence="1" type="ORF">PACLA_8A043857</name>
</gene>
<keyword evidence="2" id="KW-1185">Reference proteome</keyword>
<accession>A0A6S7J2I2</accession>
<dbReference type="PANTHER" id="PTHR12121">
    <property type="entry name" value="CARBON CATABOLITE REPRESSOR PROTEIN 4"/>
    <property type="match status" value="1"/>
</dbReference>
<dbReference type="EMBL" id="CACRXK020007219">
    <property type="protein sequence ID" value="CAB4011651.1"/>
    <property type="molecule type" value="Genomic_DNA"/>
</dbReference>
<reference evidence="1" key="1">
    <citation type="submission" date="2020-04" db="EMBL/GenBank/DDBJ databases">
        <authorList>
            <person name="Alioto T."/>
            <person name="Alioto T."/>
            <person name="Gomez Garrido J."/>
        </authorList>
    </citation>
    <scope>NUCLEOTIDE SEQUENCE</scope>
    <source>
        <strain evidence="1">A484AB</strain>
    </source>
</reference>
<sequence>MVDTEALFQRKLKRIAAPSPKDNEFSLVAYNILCDGVFHKGSAKYPYITDESIKYRGPDPSIAPRHIQLIKELSWLDGDIVCLQEVDPFYFPHLLVELDSLGYHGVYKQHDSLHGVATFYKRAKFYMKSSDVYGFAELLGELGDAENQLKDANRHNQRYALYTTLQDLQTGKEVVIGWSCVSNLTRKQRWKKCFVLSEPVLMV</sequence>
<protein>
    <submittedName>
        <fullName evidence="1">Uncharacterized protein</fullName>
    </submittedName>
</protein>
<organism evidence="1 2">
    <name type="scientific">Paramuricea clavata</name>
    <name type="common">Red gorgonian</name>
    <name type="synonym">Violescent sea-whip</name>
    <dbReference type="NCBI Taxonomy" id="317549"/>
    <lineage>
        <taxon>Eukaryota</taxon>
        <taxon>Metazoa</taxon>
        <taxon>Cnidaria</taxon>
        <taxon>Anthozoa</taxon>
        <taxon>Octocorallia</taxon>
        <taxon>Malacalcyonacea</taxon>
        <taxon>Plexauridae</taxon>
        <taxon>Paramuricea</taxon>
    </lineage>
</organism>
<name>A0A6S7J2I2_PARCT</name>
<dbReference type="InterPro" id="IPR050410">
    <property type="entry name" value="CCR4/nocturin_mRNA_transcr"/>
</dbReference>
<evidence type="ECO:0000313" key="1">
    <source>
        <dbReference type="EMBL" id="CAB4011651.1"/>
    </source>
</evidence>
<dbReference type="AlphaFoldDB" id="A0A6S7J2I2"/>
<dbReference type="GO" id="GO:0000175">
    <property type="term" value="F:3'-5'-RNA exonuclease activity"/>
    <property type="evidence" value="ECO:0007669"/>
    <property type="project" value="TreeGrafter"/>
</dbReference>
<dbReference type="InterPro" id="IPR036691">
    <property type="entry name" value="Endo/exonu/phosph_ase_sf"/>
</dbReference>
<evidence type="ECO:0000313" key="2">
    <source>
        <dbReference type="Proteomes" id="UP001152795"/>
    </source>
</evidence>
<dbReference type="PANTHER" id="PTHR12121:SF98">
    <property type="entry name" value="ENDONUCLEASE_EXONUCLEASE_PHOSPHATASE DOMAIN-CONTAINING PROTEIN"/>
    <property type="match status" value="1"/>
</dbReference>
<proteinExistence type="predicted"/>
<dbReference type="Proteomes" id="UP001152795">
    <property type="component" value="Unassembled WGS sequence"/>
</dbReference>
<dbReference type="OrthoDB" id="10253982at2759"/>
<dbReference type="SUPFAM" id="SSF56219">
    <property type="entry name" value="DNase I-like"/>
    <property type="match status" value="1"/>
</dbReference>
<comment type="caution">
    <text evidence="1">The sequence shown here is derived from an EMBL/GenBank/DDBJ whole genome shotgun (WGS) entry which is preliminary data.</text>
</comment>
<dbReference type="Gene3D" id="3.60.10.10">
    <property type="entry name" value="Endonuclease/exonuclease/phosphatase"/>
    <property type="match status" value="1"/>
</dbReference>